<dbReference type="EMBL" id="ATBP01000220">
    <property type="protein sequence ID" value="ETR71803.1"/>
    <property type="molecule type" value="Genomic_DNA"/>
</dbReference>
<protein>
    <submittedName>
        <fullName evidence="1">Polar amino acid transport system substrate-binding protein</fullName>
    </submittedName>
</protein>
<gene>
    <name evidence="1" type="ORF">OMM_02213</name>
</gene>
<name>A0A1V1PAL3_9BACT</name>
<accession>A0A1V1PAL3</accession>
<sequence>MMPVLLPIYSEIAVGQDTYCLSTIEYPPLFQKNETPGKGFGIARDLTTEAFLAIGLKSTYQILPMARCTKMNKMYVANVGAINWFKNAQMMDKVIYANVAHSKFVLFYKKKNFPNGISFSCIDDLKKYGRIGNVRGSSTTKIVQKAGLKIDWASSLETNFKKLRGNRYDLAISIQLAGWCTLEQLVPDEINEYECSQKAIFEIPISVTFLKENKAVYDQFSAGLRTIANNGKYMEILKRYYGKSRIPNEVLSIFHEYQNYSSACPTTPETTQN</sequence>
<evidence type="ECO:0000313" key="2">
    <source>
        <dbReference type="Proteomes" id="UP000189670"/>
    </source>
</evidence>
<proteinExistence type="predicted"/>
<reference evidence="2" key="1">
    <citation type="submission" date="2012-11" db="EMBL/GenBank/DDBJ databases">
        <authorList>
            <person name="Lucero-Rivera Y.E."/>
            <person name="Tovar-Ramirez D."/>
        </authorList>
    </citation>
    <scope>NUCLEOTIDE SEQUENCE [LARGE SCALE GENOMIC DNA]</scope>
    <source>
        <strain evidence="2">Araruama</strain>
    </source>
</reference>
<dbReference type="SUPFAM" id="SSF53850">
    <property type="entry name" value="Periplasmic binding protein-like II"/>
    <property type="match status" value="1"/>
</dbReference>
<dbReference type="Proteomes" id="UP000189670">
    <property type="component" value="Unassembled WGS sequence"/>
</dbReference>
<evidence type="ECO:0000313" key="1">
    <source>
        <dbReference type="EMBL" id="ETR71803.1"/>
    </source>
</evidence>
<comment type="caution">
    <text evidence="1">The sequence shown here is derived from an EMBL/GenBank/DDBJ whole genome shotgun (WGS) entry which is preliminary data.</text>
</comment>
<dbReference type="AlphaFoldDB" id="A0A1V1PAL3"/>
<dbReference type="Gene3D" id="3.40.190.10">
    <property type="entry name" value="Periplasmic binding protein-like II"/>
    <property type="match status" value="2"/>
</dbReference>
<organism evidence="1 2">
    <name type="scientific">Candidatus Magnetoglobus multicellularis str. Araruama</name>
    <dbReference type="NCBI Taxonomy" id="890399"/>
    <lineage>
        <taxon>Bacteria</taxon>
        <taxon>Pseudomonadati</taxon>
        <taxon>Thermodesulfobacteriota</taxon>
        <taxon>Desulfobacteria</taxon>
        <taxon>Desulfobacterales</taxon>
        <taxon>Desulfobacteraceae</taxon>
        <taxon>Candidatus Magnetoglobus</taxon>
    </lineage>
</organism>